<evidence type="ECO:0000313" key="2">
    <source>
        <dbReference type="EMBL" id="VVD04567.1"/>
    </source>
</evidence>
<dbReference type="EMBL" id="FZQP02006870">
    <property type="protein sequence ID" value="VVD04567.1"/>
    <property type="molecule type" value="Genomic_DNA"/>
</dbReference>
<feature type="chain" id="PRO_5023111159" evidence="1">
    <location>
        <begin position="18"/>
        <end position="159"/>
    </location>
</feature>
<organism evidence="2 3">
    <name type="scientific">Leptidea sinapis</name>
    <dbReference type="NCBI Taxonomy" id="189913"/>
    <lineage>
        <taxon>Eukaryota</taxon>
        <taxon>Metazoa</taxon>
        <taxon>Ecdysozoa</taxon>
        <taxon>Arthropoda</taxon>
        <taxon>Hexapoda</taxon>
        <taxon>Insecta</taxon>
        <taxon>Pterygota</taxon>
        <taxon>Neoptera</taxon>
        <taxon>Endopterygota</taxon>
        <taxon>Lepidoptera</taxon>
        <taxon>Glossata</taxon>
        <taxon>Ditrysia</taxon>
        <taxon>Papilionoidea</taxon>
        <taxon>Pieridae</taxon>
        <taxon>Dismorphiinae</taxon>
        <taxon>Leptidea</taxon>
    </lineage>
</organism>
<keyword evidence="1" id="KW-0732">Signal</keyword>
<proteinExistence type="predicted"/>
<feature type="signal peptide" evidence="1">
    <location>
        <begin position="1"/>
        <end position="17"/>
    </location>
</feature>
<protein>
    <submittedName>
        <fullName evidence="2">Uncharacterized protein</fullName>
    </submittedName>
</protein>
<dbReference type="AlphaFoldDB" id="A0A5E4R1M0"/>
<dbReference type="Proteomes" id="UP000324832">
    <property type="component" value="Unassembled WGS sequence"/>
</dbReference>
<name>A0A5E4R1M0_9NEOP</name>
<evidence type="ECO:0000256" key="1">
    <source>
        <dbReference type="SAM" id="SignalP"/>
    </source>
</evidence>
<keyword evidence="3" id="KW-1185">Reference proteome</keyword>
<gene>
    <name evidence="2" type="ORF">LSINAPIS_LOCUS14293</name>
</gene>
<sequence>MKFYAILIIVYCTDVSSRTAYPANIGNGNTTVTNLLEEKNIGNYLLKRNFTDPIIKTGSTVDADRIHNRVKRQFGYDPYYDPYYRRRLPLPIVPGGLFGAGIVVGRSYGSFGRFGGRGFGGRGFGGRGGGFGGRGVFGGRGGGFGGRGGGFGGGRGGRG</sequence>
<accession>A0A5E4R1M0</accession>
<reference evidence="2 3" key="1">
    <citation type="submission" date="2017-07" db="EMBL/GenBank/DDBJ databases">
        <authorList>
            <person name="Talla V."/>
            <person name="Backstrom N."/>
        </authorList>
    </citation>
    <scope>NUCLEOTIDE SEQUENCE [LARGE SCALE GENOMIC DNA]</scope>
</reference>
<evidence type="ECO:0000313" key="3">
    <source>
        <dbReference type="Proteomes" id="UP000324832"/>
    </source>
</evidence>